<organism evidence="3 4">
    <name type="scientific">Xylaria grammica</name>
    <dbReference type="NCBI Taxonomy" id="363999"/>
    <lineage>
        <taxon>Eukaryota</taxon>
        <taxon>Fungi</taxon>
        <taxon>Dikarya</taxon>
        <taxon>Ascomycota</taxon>
        <taxon>Pezizomycotina</taxon>
        <taxon>Sordariomycetes</taxon>
        <taxon>Xylariomycetidae</taxon>
        <taxon>Xylariales</taxon>
        <taxon>Xylariaceae</taxon>
        <taxon>Xylaria</taxon>
    </lineage>
</organism>
<feature type="compositionally biased region" description="Polar residues" evidence="1">
    <location>
        <begin position="1"/>
        <end position="16"/>
    </location>
</feature>
<name>A0A439D2F1_9PEZI</name>
<keyword evidence="2" id="KW-0472">Membrane</keyword>
<reference evidence="3 4" key="1">
    <citation type="submission" date="2018-12" db="EMBL/GenBank/DDBJ databases">
        <title>Draft genome sequence of Xylaria grammica IHI A82.</title>
        <authorList>
            <person name="Buettner E."/>
            <person name="Kellner H."/>
        </authorList>
    </citation>
    <scope>NUCLEOTIDE SEQUENCE [LARGE SCALE GENOMIC DNA]</scope>
    <source>
        <strain evidence="3 4">IHI A82</strain>
    </source>
</reference>
<evidence type="ECO:0000313" key="4">
    <source>
        <dbReference type="Proteomes" id="UP000286045"/>
    </source>
</evidence>
<evidence type="ECO:0000313" key="3">
    <source>
        <dbReference type="EMBL" id="RWA08566.1"/>
    </source>
</evidence>
<feature type="compositionally biased region" description="Polar residues" evidence="1">
    <location>
        <begin position="57"/>
        <end position="72"/>
    </location>
</feature>
<evidence type="ECO:0000256" key="1">
    <source>
        <dbReference type="SAM" id="MobiDB-lite"/>
    </source>
</evidence>
<accession>A0A439D2F1</accession>
<feature type="transmembrane region" description="Helical" evidence="2">
    <location>
        <begin position="84"/>
        <end position="108"/>
    </location>
</feature>
<evidence type="ECO:0000256" key="2">
    <source>
        <dbReference type="SAM" id="Phobius"/>
    </source>
</evidence>
<feature type="transmembrane region" description="Helical" evidence="2">
    <location>
        <begin position="198"/>
        <end position="219"/>
    </location>
</feature>
<feature type="region of interest" description="Disordered" evidence="1">
    <location>
        <begin position="44"/>
        <end position="72"/>
    </location>
</feature>
<comment type="caution">
    <text evidence="3">The sequence shown here is derived from an EMBL/GenBank/DDBJ whole genome shotgun (WGS) entry which is preliminary data.</text>
</comment>
<proteinExistence type="predicted"/>
<protein>
    <submittedName>
        <fullName evidence="3">Uncharacterized protein</fullName>
    </submittedName>
</protein>
<keyword evidence="4" id="KW-1185">Reference proteome</keyword>
<dbReference type="Proteomes" id="UP000286045">
    <property type="component" value="Unassembled WGS sequence"/>
</dbReference>
<keyword evidence="2" id="KW-0812">Transmembrane</keyword>
<keyword evidence="2" id="KW-1133">Transmembrane helix</keyword>
<gene>
    <name evidence="3" type="ORF">EKO27_g6534</name>
</gene>
<feature type="transmembrane region" description="Helical" evidence="2">
    <location>
        <begin position="142"/>
        <end position="164"/>
    </location>
</feature>
<dbReference type="EMBL" id="RYZI01000193">
    <property type="protein sequence ID" value="RWA08566.1"/>
    <property type="molecule type" value="Genomic_DNA"/>
</dbReference>
<dbReference type="AlphaFoldDB" id="A0A439D2F1"/>
<feature type="transmembrane region" description="Helical" evidence="2">
    <location>
        <begin position="668"/>
        <end position="690"/>
    </location>
</feature>
<feature type="region of interest" description="Disordered" evidence="1">
    <location>
        <begin position="1"/>
        <end position="24"/>
    </location>
</feature>
<feature type="compositionally biased region" description="Basic and acidic residues" evidence="1">
    <location>
        <begin position="44"/>
        <end position="56"/>
    </location>
</feature>
<sequence>MASTNSRATAVSNNELAGQRLPATPLGTTIDGRIAQAQHVSVPEDYHEGNEDEHPSDTTASQTSQNDPNLNPTRRLGILESIGGYGLLVIIGGAIVSIASLAFLIFLWTGRGSSPSAIHASPVWRAIILGEWIAQATTLTALVIRSVVAAQAAVCTALLASLLLERHHVPKSDVAQLSVLRAINDGPLKLTWLVLRSFSRLICIETALVFSLAIGSLALQFASTILFSDLHELTIAANVAPFPVNDYIPQNLTSLYDTYTIANPPTYAVFGELPHNASSAPDAKGFSATGRRMRTFIPLAEPSNRTSVHTYNGNAVSLFSSVACMRPIIRSSYIGAYTDSISGKGYSYGRVAGSLHYGESLREAHSVPNLCSSDGCLATHFNCSIPGVVGYRPEWQGSFCVADTVGDSLYDGGGLSKSWDSVTEPLSNYSLVYLFFSTNMHDTDWRMSRNPRPLNSAPEANVGEWNSYEIEPNRFVNVTVCFSSLRIDLRSVKLAATGDLEEPQVNWSVAADADTSQVRKYLGVSEANATFADRGILTIENTEEPERLSPMLSEKTNLTLAEVTTSLIEEVVYAILAAYYWAPEVSFSACTICTFVGIQHHFELSGLIQDTIYDTGRAADALQAYTTVIANSFFHELLKDFHGTEEVHIAFTKTVQAAACQKYGCKGLIAVASLIAFHLVCVALTTGTYARLTKYSRQGNTWHAVSQLTGPQLETTMRKANDMGDDELATEIKEEGNDILMTLRKMEDGHIYVVEQEEETK</sequence>